<reference evidence="3 4" key="1">
    <citation type="submission" date="2019-01" db="EMBL/GenBank/DDBJ databases">
        <title>Coherence of Microcystis species and biogeography revealed through population genomics.</title>
        <authorList>
            <person name="Perez-Carrascal O.M."/>
            <person name="Terrat Y."/>
            <person name="Giani A."/>
            <person name="Fortin N."/>
            <person name="Tromas N."/>
            <person name="Shapiro B.J."/>
        </authorList>
    </citation>
    <scope>NUCLEOTIDE SEQUENCE [LARGE SCALE GENOMIC DNA]</scope>
    <source>
        <strain evidence="3">Ma_QC_Ca_00000000_S207</strain>
    </source>
</reference>
<dbReference type="Proteomes" id="UP000320293">
    <property type="component" value="Unassembled WGS sequence"/>
</dbReference>
<dbReference type="GO" id="GO:0016740">
    <property type="term" value="F:transferase activity"/>
    <property type="evidence" value="ECO:0007669"/>
    <property type="project" value="UniProtKB-KW"/>
</dbReference>
<protein>
    <submittedName>
        <fullName evidence="3">Glycosyltransferase family 2 protein</fullName>
    </submittedName>
</protein>
<dbReference type="Gene3D" id="3.90.550.10">
    <property type="entry name" value="Spore Coat Polysaccharide Biosynthesis Protein SpsA, Chain A"/>
    <property type="match status" value="1"/>
</dbReference>
<evidence type="ECO:0000313" key="4">
    <source>
        <dbReference type="Proteomes" id="UP000320293"/>
    </source>
</evidence>
<keyword evidence="1" id="KW-0812">Transmembrane</keyword>
<feature type="domain" description="Glycosyltransferase 2-like" evidence="2">
    <location>
        <begin position="39"/>
        <end position="96"/>
    </location>
</feature>
<keyword evidence="3" id="KW-0808">Transferase</keyword>
<evidence type="ECO:0000256" key="1">
    <source>
        <dbReference type="SAM" id="Phobius"/>
    </source>
</evidence>
<dbReference type="InterPro" id="IPR001173">
    <property type="entry name" value="Glyco_trans_2-like"/>
</dbReference>
<sequence length="308" mass="36146">MLLSIVTPTRGNFSSYWFKQLRSIQGDVELILVYPPGQEIQEFNDSRIKVIVSPYKGELIQRATGLLNVSGDYVIALDDDDFLHPQITDIVKSYFELYPRSICLRLCKKNIHYQDTKSIERSWDDLPDIAKLTAVETKYNREEYAESEILQEIPISPLNNKFKLSSLWFYSERTDQKGPHPENFNNKVWKSNITREAVEDLLSFTQILGSLTWIPFWCFDRLLGLYLQAKIFQQGMVLGHWLHGAEQIRYIQAAWSTKGEIRSAFAADMLLALRFPQYGYFWNLFFYEMWFALKIFIKTKLNRISKGF</sequence>
<dbReference type="SUPFAM" id="SSF53448">
    <property type="entry name" value="Nucleotide-diphospho-sugar transferases"/>
    <property type="match status" value="1"/>
</dbReference>
<feature type="transmembrane region" description="Helical" evidence="1">
    <location>
        <begin position="278"/>
        <end position="297"/>
    </location>
</feature>
<comment type="caution">
    <text evidence="3">The sequence shown here is derived from an EMBL/GenBank/DDBJ whole genome shotgun (WGS) entry which is preliminary data.</text>
</comment>
<accession>A0A552FPX1</accession>
<keyword evidence="1" id="KW-1133">Transmembrane helix</keyword>
<dbReference type="CDD" id="cd00761">
    <property type="entry name" value="Glyco_tranf_GTA_type"/>
    <property type="match status" value="1"/>
</dbReference>
<name>A0A552FPX1_MICAE</name>
<dbReference type="Pfam" id="PF00535">
    <property type="entry name" value="Glycos_transf_2"/>
    <property type="match status" value="1"/>
</dbReference>
<proteinExistence type="predicted"/>
<dbReference type="EMBL" id="SFBF01000167">
    <property type="protein sequence ID" value="TRU48657.1"/>
    <property type="molecule type" value="Genomic_DNA"/>
</dbReference>
<organism evidence="3 4">
    <name type="scientific">Microcystis aeruginosa Ma_QC_Ca_00000000_S207</name>
    <dbReference type="NCBI Taxonomy" id="2486251"/>
    <lineage>
        <taxon>Bacteria</taxon>
        <taxon>Bacillati</taxon>
        <taxon>Cyanobacteriota</taxon>
        <taxon>Cyanophyceae</taxon>
        <taxon>Oscillatoriophycideae</taxon>
        <taxon>Chroococcales</taxon>
        <taxon>Microcystaceae</taxon>
        <taxon>Microcystis</taxon>
    </lineage>
</organism>
<dbReference type="InterPro" id="IPR029044">
    <property type="entry name" value="Nucleotide-diphossugar_trans"/>
</dbReference>
<keyword evidence="1" id="KW-0472">Membrane</keyword>
<dbReference type="AlphaFoldDB" id="A0A552FPX1"/>
<gene>
    <name evidence="3" type="ORF">EWV91_08955</name>
</gene>
<evidence type="ECO:0000259" key="2">
    <source>
        <dbReference type="Pfam" id="PF00535"/>
    </source>
</evidence>
<evidence type="ECO:0000313" key="3">
    <source>
        <dbReference type="EMBL" id="TRU48657.1"/>
    </source>
</evidence>